<keyword evidence="8" id="KW-1185">Reference proteome</keyword>
<dbReference type="Pfam" id="PF08659">
    <property type="entry name" value="KR"/>
    <property type="match status" value="1"/>
</dbReference>
<dbReference type="Pfam" id="PF21089">
    <property type="entry name" value="PKS_DH_N"/>
    <property type="match status" value="1"/>
</dbReference>
<dbReference type="Gene3D" id="3.90.550.10">
    <property type="entry name" value="Spore Coat Polysaccharide Biosynthesis Protein SpsA, Chain A"/>
    <property type="match status" value="1"/>
</dbReference>
<reference evidence="7 8" key="1">
    <citation type="submission" date="2015-12" db="EMBL/GenBank/DDBJ databases">
        <title>The genome of Folsomia candida.</title>
        <authorList>
            <person name="Faddeeva A."/>
            <person name="Derks M.F."/>
            <person name="Anvar Y."/>
            <person name="Smit S."/>
            <person name="Van Straalen N."/>
            <person name="Roelofs D."/>
        </authorList>
    </citation>
    <scope>NUCLEOTIDE SEQUENCE [LARGE SCALE GENOMIC DNA]</scope>
    <source>
        <strain evidence="7 8">VU population</strain>
        <tissue evidence="7">Whole body</tissue>
    </source>
</reference>
<dbReference type="InterPro" id="IPR018201">
    <property type="entry name" value="Ketoacyl_synth_AS"/>
</dbReference>
<dbReference type="InterPro" id="IPR029044">
    <property type="entry name" value="Nucleotide-diphossugar_trans"/>
</dbReference>
<dbReference type="SMART" id="SM00822">
    <property type="entry name" value="PKS_KR"/>
    <property type="match status" value="1"/>
</dbReference>
<dbReference type="Pfam" id="PF00109">
    <property type="entry name" value="ketoacyl-synt"/>
    <property type="match status" value="1"/>
</dbReference>
<dbReference type="SUPFAM" id="SSF53901">
    <property type="entry name" value="Thiolase-like"/>
    <property type="match status" value="1"/>
</dbReference>
<evidence type="ECO:0000256" key="1">
    <source>
        <dbReference type="ARBA" id="ARBA00022450"/>
    </source>
</evidence>
<dbReference type="Gene3D" id="3.30.70.3290">
    <property type="match status" value="1"/>
</dbReference>
<dbReference type="InterPro" id="IPR013154">
    <property type="entry name" value="ADH-like_N"/>
</dbReference>
<dbReference type="InterPro" id="IPR049900">
    <property type="entry name" value="PKS_mFAS_DH"/>
</dbReference>
<evidence type="ECO:0000256" key="3">
    <source>
        <dbReference type="ARBA" id="ARBA00022679"/>
    </source>
</evidence>
<dbReference type="Gene3D" id="3.10.129.110">
    <property type="entry name" value="Polyketide synthase dehydratase"/>
    <property type="match status" value="1"/>
</dbReference>
<feature type="domain" description="Ketosynthase family 3 (KS3)" evidence="5">
    <location>
        <begin position="365"/>
        <end position="801"/>
    </location>
</feature>
<evidence type="ECO:0000256" key="4">
    <source>
        <dbReference type="PROSITE-ProRule" id="PRU01363"/>
    </source>
</evidence>
<dbReference type="InterPro" id="IPR020841">
    <property type="entry name" value="PKS_Beta-ketoAc_synthase_dom"/>
</dbReference>
<dbReference type="PANTHER" id="PTHR43775:SF37">
    <property type="entry name" value="SI:DKEY-61P9.11"/>
    <property type="match status" value="1"/>
</dbReference>
<dbReference type="Gene3D" id="3.40.47.10">
    <property type="match status" value="1"/>
</dbReference>
<dbReference type="Gene3D" id="3.30.70.250">
    <property type="entry name" value="Malonyl-CoA ACP transacylase, ACP-binding"/>
    <property type="match status" value="1"/>
</dbReference>
<dbReference type="InterPro" id="IPR036291">
    <property type="entry name" value="NAD(P)-bd_dom_sf"/>
</dbReference>
<dbReference type="InterPro" id="IPR014043">
    <property type="entry name" value="Acyl_transferase_dom"/>
</dbReference>
<dbReference type="Proteomes" id="UP000198287">
    <property type="component" value="Unassembled WGS sequence"/>
</dbReference>
<dbReference type="Pfam" id="PF00550">
    <property type="entry name" value="PP-binding"/>
    <property type="match status" value="1"/>
</dbReference>
<dbReference type="InterPro" id="IPR016036">
    <property type="entry name" value="Malonyl_transacylase_ACP-bd"/>
</dbReference>
<feature type="region of interest" description="N-terminal hotdog fold" evidence="4">
    <location>
        <begin position="1225"/>
        <end position="1359"/>
    </location>
</feature>
<dbReference type="InterPro" id="IPR020843">
    <property type="entry name" value="ER"/>
</dbReference>
<gene>
    <name evidence="7" type="ORF">Fcan01_17262</name>
</gene>
<evidence type="ECO:0000313" key="7">
    <source>
        <dbReference type="EMBL" id="OXA48369.1"/>
    </source>
</evidence>
<dbReference type="PANTHER" id="PTHR43775">
    <property type="entry name" value="FATTY ACID SYNTHASE"/>
    <property type="match status" value="1"/>
</dbReference>
<organism evidence="7 8">
    <name type="scientific">Folsomia candida</name>
    <name type="common">Springtail</name>
    <dbReference type="NCBI Taxonomy" id="158441"/>
    <lineage>
        <taxon>Eukaryota</taxon>
        <taxon>Metazoa</taxon>
        <taxon>Ecdysozoa</taxon>
        <taxon>Arthropoda</taxon>
        <taxon>Hexapoda</taxon>
        <taxon>Collembola</taxon>
        <taxon>Entomobryomorpha</taxon>
        <taxon>Isotomoidea</taxon>
        <taxon>Isotomidae</taxon>
        <taxon>Proisotominae</taxon>
        <taxon>Folsomia</taxon>
    </lineage>
</organism>
<dbReference type="GO" id="GO:0004315">
    <property type="term" value="F:3-oxoacyl-[acyl-carrier-protein] synthase activity"/>
    <property type="evidence" value="ECO:0007669"/>
    <property type="project" value="InterPro"/>
</dbReference>
<dbReference type="GO" id="GO:0004312">
    <property type="term" value="F:fatty acid synthase activity"/>
    <property type="evidence" value="ECO:0007669"/>
    <property type="project" value="TreeGrafter"/>
</dbReference>
<dbReference type="UniPathway" id="UPA00094"/>
<name>A0A226DT28_FOLCA</name>
<keyword evidence="1" id="KW-0596">Phosphopantetheine</keyword>
<dbReference type="InterPro" id="IPR049552">
    <property type="entry name" value="PKS_DH_N"/>
</dbReference>
<evidence type="ECO:0000313" key="8">
    <source>
        <dbReference type="Proteomes" id="UP000198287"/>
    </source>
</evidence>
<dbReference type="Pfam" id="PF22621">
    <property type="entry name" value="CurL-like_PKS_C"/>
    <property type="match status" value="1"/>
</dbReference>
<evidence type="ECO:0000259" key="6">
    <source>
        <dbReference type="PROSITE" id="PS52019"/>
    </source>
</evidence>
<dbReference type="InterPro" id="IPR001227">
    <property type="entry name" value="Ac_transferase_dom_sf"/>
</dbReference>
<comment type="caution">
    <text evidence="4">Lacks conserved residue(s) required for the propagation of feature annotation.</text>
</comment>
<dbReference type="GO" id="GO:0006633">
    <property type="term" value="P:fatty acid biosynthetic process"/>
    <property type="evidence" value="ECO:0007669"/>
    <property type="project" value="UniProtKB-UniPathway"/>
</dbReference>
<dbReference type="InterPro" id="IPR016039">
    <property type="entry name" value="Thiolase-like"/>
</dbReference>
<comment type="caution">
    <text evidence="7">The sequence shown here is derived from an EMBL/GenBank/DDBJ whole genome shotgun (WGS) entry which is preliminary data.</text>
</comment>
<dbReference type="InterPro" id="IPR042104">
    <property type="entry name" value="PKS_dehydratase_sf"/>
</dbReference>
<dbReference type="InterPro" id="IPR014030">
    <property type="entry name" value="Ketoacyl_synth_N"/>
</dbReference>
<feature type="region of interest" description="C-terminal hotdog fold" evidence="4">
    <location>
        <begin position="1378"/>
        <end position="1545"/>
    </location>
</feature>
<dbReference type="InterPro" id="IPR057326">
    <property type="entry name" value="KR_dom"/>
</dbReference>
<feature type="domain" description="PKS/mFAS DH" evidence="6">
    <location>
        <begin position="1225"/>
        <end position="1545"/>
    </location>
</feature>
<dbReference type="SMART" id="SM00825">
    <property type="entry name" value="PKS_KS"/>
    <property type="match status" value="1"/>
</dbReference>
<dbReference type="PROSITE" id="PS00606">
    <property type="entry name" value="KS3_1"/>
    <property type="match status" value="1"/>
</dbReference>
<dbReference type="InterPro" id="IPR013968">
    <property type="entry name" value="PKS_KR"/>
</dbReference>
<dbReference type="SMART" id="SM00827">
    <property type="entry name" value="PKS_AT"/>
    <property type="match status" value="1"/>
</dbReference>
<dbReference type="Pfam" id="PF00698">
    <property type="entry name" value="Acyl_transf_1"/>
    <property type="match status" value="1"/>
</dbReference>
<dbReference type="Gene3D" id="3.90.180.10">
    <property type="entry name" value="Medium-chain alcohol dehydrogenases, catalytic domain"/>
    <property type="match status" value="2"/>
</dbReference>
<dbReference type="EMBL" id="LNIX01000012">
    <property type="protein sequence ID" value="OXA48369.1"/>
    <property type="molecule type" value="Genomic_DNA"/>
</dbReference>
<keyword evidence="3" id="KW-0808">Transferase</keyword>
<dbReference type="InterPro" id="IPR009081">
    <property type="entry name" value="PP-bd_ACP"/>
</dbReference>
<dbReference type="SMART" id="SM00829">
    <property type="entry name" value="PKS_ER"/>
    <property type="match status" value="1"/>
</dbReference>
<accession>A0A226DT28</accession>
<dbReference type="InterPro" id="IPR011032">
    <property type="entry name" value="GroES-like_sf"/>
</dbReference>
<keyword evidence="2" id="KW-0597">Phosphoprotein</keyword>
<dbReference type="CDD" id="cd00833">
    <property type="entry name" value="PKS"/>
    <property type="match status" value="1"/>
</dbReference>
<dbReference type="SUPFAM" id="SSF47336">
    <property type="entry name" value="ACP-like"/>
    <property type="match status" value="1"/>
</dbReference>
<protein>
    <submittedName>
        <fullName evidence="7">Phthiocerol/phenolphthiocerol synthesis polyketide synthase type I PpsD</fullName>
    </submittedName>
</protein>
<dbReference type="CDD" id="cd05195">
    <property type="entry name" value="enoyl_red"/>
    <property type="match status" value="1"/>
</dbReference>
<evidence type="ECO:0000256" key="2">
    <source>
        <dbReference type="ARBA" id="ARBA00022553"/>
    </source>
</evidence>
<dbReference type="GO" id="GO:0016491">
    <property type="term" value="F:oxidoreductase activity"/>
    <property type="evidence" value="ECO:0007669"/>
    <property type="project" value="InterPro"/>
</dbReference>
<dbReference type="SUPFAM" id="SSF51735">
    <property type="entry name" value="NAD(P)-binding Rossmann-fold domains"/>
    <property type="match status" value="4"/>
</dbReference>
<dbReference type="InterPro" id="IPR016035">
    <property type="entry name" value="Acyl_Trfase/lysoPLipase"/>
</dbReference>
<evidence type="ECO:0000259" key="5">
    <source>
        <dbReference type="PROSITE" id="PS52004"/>
    </source>
</evidence>
<dbReference type="Gene3D" id="1.10.1200.10">
    <property type="entry name" value="ACP-like"/>
    <property type="match status" value="1"/>
</dbReference>
<dbReference type="InterPro" id="IPR036736">
    <property type="entry name" value="ACP-like_sf"/>
</dbReference>
<dbReference type="SUPFAM" id="SSF52151">
    <property type="entry name" value="FabD/lysophospholipase-like"/>
    <property type="match status" value="1"/>
</dbReference>
<dbReference type="InterPro" id="IPR013120">
    <property type="entry name" value="FAR_NAD-bd"/>
</dbReference>
<dbReference type="Pfam" id="PF08240">
    <property type="entry name" value="ADH_N"/>
    <property type="match status" value="1"/>
</dbReference>
<dbReference type="Pfam" id="PF07993">
    <property type="entry name" value="NAD_binding_4"/>
    <property type="match status" value="1"/>
</dbReference>
<dbReference type="PROSITE" id="PS52019">
    <property type="entry name" value="PKS_MFAS_DH"/>
    <property type="match status" value="1"/>
</dbReference>
<dbReference type="PROSITE" id="PS52004">
    <property type="entry name" value="KS3_2"/>
    <property type="match status" value="1"/>
</dbReference>
<dbReference type="Gene3D" id="3.40.50.720">
    <property type="entry name" value="NAD(P)-binding Rossmann-like Domain"/>
    <property type="match status" value="5"/>
</dbReference>
<dbReference type="SUPFAM" id="SSF55048">
    <property type="entry name" value="Probable ACP-binding domain of malonyl-CoA ACP transacylase"/>
    <property type="match status" value="1"/>
</dbReference>
<dbReference type="Gene3D" id="3.40.366.10">
    <property type="entry name" value="Malonyl-Coenzyme A Acyl Carrier Protein, domain 2"/>
    <property type="match status" value="1"/>
</dbReference>
<proteinExistence type="predicted"/>
<dbReference type="InterPro" id="IPR050091">
    <property type="entry name" value="PKS_NRPS_Biosynth_Enz"/>
</dbReference>
<dbReference type="Pfam" id="PF13602">
    <property type="entry name" value="ADH_zinc_N_2"/>
    <property type="match status" value="1"/>
</dbReference>
<sequence length="2780" mass="310112">MIVSVGAFNDNFVAHGFPILNLWTLILLHDSKWDSGGVSSAGSTWVNSDPQPDASLTRLKPDAPLHRLAPHHGAKYEFNTEIWKDPLSGVLVDSKKHSGYPGLKRQVWKTRRKLSILMKYGFNDKTPANLRAIIQGVGHDGAWVTYARTEEEAKKALILLKSLRNCYTNRNVVLMAGPGLPEKLRILLNTIFDAVFPLIPLQSTDENEFVDEMFLQVYSLTIFKRILLMEPDSLVLENSDDLFLQSEARVALAKKTDALLPILFEPSIKLCHEFRQELQKSGGIQQIIMSKLDVNWLNTECLIRFDAKYCPERNLSYPKITVTEPMSTDIESKEIFENMDYYRCIEAYVNNLLNGGLDVKKPTKREPIAIIGMSCRMPGSNNVSEFWKIFTEGKCAIRPLPTDRWTKDQCYDLTSAQREIQAGWLSCPIDTCDPKFFGLSHNEMIWTDPQHRILLELVWEAMEDAGVPASSVYGTNTGVFSGPFTQGYLEMTNKWKSSGDWFRNYMGNSIGTRKSSKTEIDERLHKLEACSSRNLPDGPNISTESGCSSSGVALGMAINALGKGEANLGFACGINLITFAFDLNDFRHIISPEYRSRVFDTEANGYVRGEGCGVLLLKRLSDAVRDHDRVHGVILGYGQSQDGLSKSMGTPTVGGEAAAIEMALNDAGISPIDVQLVEAHGTGTAVGDPMEIKAIEAVYSSIERKVPLIITAGKANLGHTESVSCTAGIIKTLQMMKHNYVPRQIGLDNINPLILPALETIPAEISATGRSWYETEQDHRKIAGVSSFGITGTNTHTIMKEWDPKLDNCFNNIQEQARFDITTILTISTQTETALEEYIARYKKFLSNSTDKFNDVAYTANTGRTHFQHRIALHATSGMEAFQKLNQKKYKISQKVPEKRPLIFLFPGQGSQFYGMGRQLYHSHPVFSTAFDHAETILNDMFNLKLNSSSIFVVEYCLMKLLESWGVVPDAVIGHSLGEFGAAVAAGFITLEDGLLMLGTRCRLIDALPSGRMVAINTRLDHANSLLQVFLKAQQCNSGAHKDSWLDIAAVNSPTQTVLSGPTCTVLDFADFCKNNGVKAHVLASEHAFHFRHMDQILREYENVLCSIDFKSGNHIKFFSGLDGKQVSPANVDYWKRHTRDAVQFCGGIENLEKFFTSVPILFVEVGPHPILSALVHANVSPACDIKCLPTMRNSKTTTETELQEAICSMKNDVVTRSYPLKDVHPWLGEMMVFPGMKSQRQEIETQYRNEVGLTIYPYVADHKIFEFILVPAAVFLEIALRASTLHGMGFPIVLTNFGIQAALQLENDNLQLCTTVVYDNDGESKIGAIRSYSKQITSAEQDWQLHTECEFQPEFSYSSVVTGLIFEGIDTIRKRVKQIRDPVTMYQSLYDMGYKFAQSSCWSRETISVYIHCNKNNVTMYSGEDGIPLAVQQGIETIQTTSDRLQKMLKHRKAEIKMPTLYDQIWLPVIANSDTGMPEFNRKLWILYGRENCLSTLVAEYLENKYDRQIVVPPKAKHQVIDDDCVDQGLEGIIFLESARTVDESVMPGESIFVANECLKCLQGLMNQGTSDIKILIVTVGQSFAGNDSPTYNLPFCSQLHGLFRPFLSENPAANGRLVDLDPDEDDLKNAGYILTEAMQGTENDEFLVAYRNNTKYHLVLPEANTVADLRFQRDIITVSKDLEVNDIEVQIRAWSLNYRDIFAILKPSQEFENVNTVGVDFSGVVIRVGKGVTSKKIGDVVIGCKYHGAAFSSHEIMNEFCTVLLPNAIGDLTFGKNVLKASNGQGVDLVLNSLTGHGFIETSLSCTAKGGRFVEMSKLNILNNDEVSKLRSDVEYSIEDVTILPVEYRMKLFQELYRQLRDNEFVPLPQKVFELVDIRAALVYLQEANHIGKVVVKYPEPSKGDPQATPMFKLFNNRATYVVTGGCGGIGFEVVKWLINNGAGHVVLVGRTEPDPKIKLEIELIQSSIAKNQVISISFGDIGDTSYCEKLFIWLESEWSSMPLKGVMHAAGVLADGSLHQLTKDKNLEHFVVFSSIVALLGLPGQSNHALANAFLDGLVHYRQSLGLPGTSINWGQWGETGVAAGEVVNIVKPFSTQDGLAALGYCLTTGLRQISPVDMDIESLGSSSLAPWMTTYLEQVMNAGTDSRRYSNVAVWESDSDCLWGALKTCEDTEDGRYTVMKSFVTRTIEKLLKLDEELLPNESLQDLGLDSLMMIEMKNALQGLLGKSKTIRVGDLADCHTLHLTTVTMLNIMYSKGPGDQCAKLFERNKLIKDDSKLWESTNPAASLREVAISSPKFVFLTRCTGVLGPYMLQQLSQTSQIESIYCLVRPGKHASGRDRIVQRLEELGLFTATLIDKVIALDGDVVLENFSLGLDVYKQLASHVDAVIHCAAQTSHMEMYGRSSSSKIGLRALNVTGTQNILQFACSTKKKHFYNASTLLAIWLPQNQQENYSGYPETFPKDGDFDEGPSHGYSISKFIGDRLVCQAIERGLPAKSFRLPMLFGDSRNGKKTNLGNDHFFLEIIYSMMKNVTPDVIFPLHLVPVDVAVNVTLKLFFNKNIPSGIFNITNPHARSYTDLGKLSEKFSGKLRLAEAFYKNLGSTKNMMEKDDAFRVVSDFCGNEGINQDEIVHILQNGNFNSEIRCQEILNDPNIQTLLQNTKLNTPFSQVAYADFVTHLQSEGKGSLLTKWLDYYSRDDALTRYIAEGKLPLQARWVEDMARFQSASCAKMREYIPDVENLIPDPLETIKIDLQFVVDNIDSSLGNLFRVKQQINE</sequence>
<dbReference type="InterPro" id="IPR014031">
    <property type="entry name" value="Ketoacyl_synth_C"/>
</dbReference>
<dbReference type="Pfam" id="PF02801">
    <property type="entry name" value="Ketoacyl-synt_C"/>
    <property type="match status" value="1"/>
</dbReference>
<dbReference type="OrthoDB" id="541883at2759"/>
<dbReference type="OMA" id="NDECEFA"/>
<dbReference type="SUPFAM" id="SSF50129">
    <property type="entry name" value="GroES-like"/>
    <property type="match status" value="1"/>
</dbReference>